<sequence>MSVSEPFKIPPAPALRKGQNPGLYLFGWAFRAKPDLVRWANENNVGVGKDDHVKYQLAERAITVRLDPLKLGCVYDPSPELPNGRKLCFILTDNRTPESLERAKDMDRINQFRTVLGPDAELKWYRYRKF</sequence>
<organism evidence="1 2">
    <name type="scientific">Asterophora parasitica</name>
    <dbReference type="NCBI Taxonomy" id="117018"/>
    <lineage>
        <taxon>Eukaryota</taxon>
        <taxon>Fungi</taxon>
        <taxon>Dikarya</taxon>
        <taxon>Basidiomycota</taxon>
        <taxon>Agaricomycotina</taxon>
        <taxon>Agaricomycetes</taxon>
        <taxon>Agaricomycetidae</taxon>
        <taxon>Agaricales</taxon>
        <taxon>Tricholomatineae</taxon>
        <taxon>Lyophyllaceae</taxon>
        <taxon>Asterophora</taxon>
    </lineage>
</organism>
<keyword evidence="2" id="KW-1185">Reference proteome</keyword>
<name>A0A9P7K8I4_9AGAR</name>
<evidence type="ECO:0000313" key="1">
    <source>
        <dbReference type="EMBL" id="KAG5640139.1"/>
    </source>
</evidence>
<dbReference type="OrthoDB" id="3068288at2759"/>
<proteinExistence type="predicted"/>
<accession>A0A9P7K8I4</accession>
<comment type="caution">
    <text evidence="1">The sequence shown here is derived from an EMBL/GenBank/DDBJ whole genome shotgun (WGS) entry which is preliminary data.</text>
</comment>
<evidence type="ECO:0000313" key="2">
    <source>
        <dbReference type="Proteomes" id="UP000775547"/>
    </source>
</evidence>
<dbReference type="Proteomes" id="UP000775547">
    <property type="component" value="Unassembled WGS sequence"/>
</dbReference>
<gene>
    <name evidence="1" type="ORF">DXG03_000951</name>
</gene>
<reference evidence="1" key="1">
    <citation type="submission" date="2020-07" db="EMBL/GenBank/DDBJ databases">
        <authorList>
            <person name="Nieuwenhuis M."/>
            <person name="Van De Peppel L.J.J."/>
        </authorList>
    </citation>
    <scope>NUCLEOTIDE SEQUENCE</scope>
    <source>
        <strain evidence="1">AP01</strain>
        <tissue evidence="1">Mycelium</tissue>
    </source>
</reference>
<protein>
    <submittedName>
        <fullName evidence="1">Uncharacterized protein</fullName>
    </submittedName>
</protein>
<dbReference type="EMBL" id="JABCKV010001132">
    <property type="protein sequence ID" value="KAG5640139.1"/>
    <property type="molecule type" value="Genomic_DNA"/>
</dbReference>
<dbReference type="AlphaFoldDB" id="A0A9P7K8I4"/>
<reference evidence="1" key="2">
    <citation type="submission" date="2021-10" db="EMBL/GenBank/DDBJ databases">
        <title>Phylogenomics reveals ancestral predisposition of the termite-cultivated fungus Termitomyces towards a domesticated lifestyle.</title>
        <authorList>
            <person name="Auxier B."/>
            <person name="Grum-Grzhimaylo A."/>
            <person name="Cardenas M.E."/>
            <person name="Lodge J.D."/>
            <person name="Laessoe T."/>
            <person name="Pedersen O."/>
            <person name="Smith M.E."/>
            <person name="Kuyper T.W."/>
            <person name="Franco-Molano E.A."/>
            <person name="Baroni T.J."/>
            <person name="Aanen D.K."/>
        </authorList>
    </citation>
    <scope>NUCLEOTIDE SEQUENCE</scope>
    <source>
        <strain evidence="1">AP01</strain>
        <tissue evidence="1">Mycelium</tissue>
    </source>
</reference>